<dbReference type="SMART" id="SM00181">
    <property type="entry name" value="EGF"/>
    <property type="match status" value="2"/>
</dbReference>
<evidence type="ECO:0000256" key="7">
    <source>
        <dbReference type="SAM" id="Phobius"/>
    </source>
</evidence>
<evidence type="ECO:0000256" key="3">
    <source>
        <dbReference type="ARBA" id="ARBA00022729"/>
    </source>
</evidence>
<keyword evidence="2 6" id="KW-0245">EGF-like domain</keyword>
<dbReference type="Gene3D" id="1.10.510.10">
    <property type="entry name" value="Transferase(Phosphotransferase) domain 1"/>
    <property type="match status" value="1"/>
</dbReference>
<dbReference type="AlphaFoldDB" id="A0A5N6QD32"/>
<dbReference type="GO" id="GO:0030247">
    <property type="term" value="F:polysaccharide binding"/>
    <property type="evidence" value="ECO:0007669"/>
    <property type="project" value="InterPro"/>
</dbReference>
<dbReference type="OrthoDB" id="4062651at2759"/>
<dbReference type="PROSITE" id="PS00010">
    <property type="entry name" value="ASX_HYDROXYL"/>
    <property type="match status" value="1"/>
</dbReference>
<evidence type="ECO:0000256" key="1">
    <source>
        <dbReference type="ARBA" id="ARBA00004167"/>
    </source>
</evidence>
<feature type="domain" description="EGF-like" evidence="9">
    <location>
        <begin position="290"/>
        <end position="326"/>
    </location>
</feature>
<dbReference type="PROSITE" id="PS50026">
    <property type="entry name" value="EGF_3"/>
    <property type="match status" value="1"/>
</dbReference>
<proteinExistence type="predicted"/>
<organism evidence="10 11">
    <name type="scientific">Carpinus fangiana</name>
    <dbReference type="NCBI Taxonomy" id="176857"/>
    <lineage>
        <taxon>Eukaryota</taxon>
        <taxon>Viridiplantae</taxon>
        <taxon>Streptophyta</taxon>
        <taxon>Embryophyta</taxon>
        <taxon>Tracheophyta</taxon>
        <taxon>Spermatophyta</taxon>
        <taxon>Magnoliopsida</taxon>
        <taxon>eudicotyledons</taxon>
        <taxon>Gunneridae</taxon>
        <taxon>Pentapetalae</taxon>
        <taxon>rosids</taxon>
        <taxon>fabids</taxon>
        <taxon>Fagales</taxon>
        <taxon>Betulaceae</taxon>
        <taxon>Carpinus</taxon>
    </lineage>
</organism>
<dbReference type="Gene3D" id="2.10.25.10">
    <property type="entry name" value="Laminin"/>
    <property type="match status" value="2"/>
</dbReference>
<feature type="chain" id="PRO_5024453175" description="EGF-like domain-containing protein" evidence="8">
    <location>
        <begin position="26"/>
        <end position="517"/>
    </location>
</feature>
<keyword evidence="11" id="KW-1185">Reference proteome</keyword>
<dbReference type="InterPro" id="IPR000742">
    <property type="entry name" value="EGF"/>
</dbReference>
<dbReference type="Pfam" id="PF07645">
    <property type="entry name" value="EGF_CA"/>
    <property type="match status" value="1"/>
</dbReference>
<name>A0A5N6QD32_9ROSI</name>
<reference evidence="10 11" key="1">
    <citation type="submission" date="2019-06" db="EMBL/GenBank/DDBJ databases">
        <title>A chromosomal-level reference genome of Carpinus fangiana (Coryloideae, Betulaceae).</title>
        <authorList>
            <person name="Yang X."/>
            <person name="Wang Z."/>
            <person name="Zhang L."/>
            <person name="Hao G."/>
            <person name="Liu J."/>
            <person name="Yang Y."/>
        </authorList>
    </citation>
    <scope>NUCLEOTIDE SEQUENCE [LARGE SCALE GENOMIC DNA]</scope>
    <source>
        <strain evidence="10">Cfa_2016G</strain>
        <tissue evidence="10">Leaf</tissue>
    </source>
</reference>
<evidence type="ECO:0000313" key="10">
    <source>
        <dbReference type="EMBL" id="KAE7997212.1"/>
    </source>
</evidence>
<dbReference type="GO" id="GO:0005509">
    <property type="term" value="F:calcium ion binding"/>
    <property type="evidence" value="ECO:0007669"/>
    <property type="project" value="InterPro"/>
</dbReference>
<dbReference type="PROSITE" id="PS01187">
    <property type="entry name" value="EGF_CA"/>
    <property type="match status" value="1"/>
</dbReference>
<dbReference type="CDD" id="cd00054">
    <property type="entry name" value="EGF_CA"/>
    <property type="match status" value="1"/>
</dbReference>
<dbReference type="SUPFAM" id="SSF57196">
    <property type="entry name" value="EGF/Laminin"/>
    <property type="match status" value="1"/>
</dbReference>
<evidence type="ECO:0000259" key="9">
    <source>
        <dbReference type="PROSITE" id="PS50026"/>
    </source>
</evidence>
<dbReference type="Pfam" id="PF13947">
    <property type="entry name" value="GUB_WAK_bind"/>
    <property type="match status" value="1"/>
</dbReference>
<evidence type="ECO:0000256" key="6">
    <source>
        <dbReference type="PROSITE-ProRule" id="PRU00076"/>
    </source>
</evidence>
<keyword evidence="7" id="KW-0472">Membrane</keyword>
<protein>
    <recommendedName>
        <fullName evidence="9">EGF-like domain-containing protein</fullName>
    </recommendedName>
</protein>
<dbReference type="FunFam" id="2.10.25.10:FF:000628">
    <property type="entry name" value="Wall-associated receptor kinase 2"/>
    <property type="match status" value="1"/>
</dbReference>
<evidence type="ECO:0000256" key="5">
    <source>
        <dbReference type="ARBA" id="ARBA00023157"/>
    </source>
</evidence>
<dbReference type="PANTHER" id="PTHR33491">
    <property type="entry name" value="OSJNBA0016N04.9 PROTEIN"/>
    <property type="match status" value="1"/>
</dbReference>
<gene>
    <name evidence="10" type="ORF">FH972_001866</name>
</gene>
<evidence type="ECO:0000256" key="2">
    <source>
        <dbReference type="ARBA" id="ARBA00022536"/>
    </source>
</evidence>
<dbReference type="InterPro" id="IPR049883">
    <property type="entry name" value="NOTCH1_EGF-like"/>
</dbReference>
<dbReference type="InterPro" id="IPR001881">
    <property type="entry name" value="EGF-like_Ca-bd_dom"/>
</dbReference>
<dbReference type="InterPro" id="IPR000152">
    <property type="entry name" value="EGF-type_Asp/Asn_hydroxyl_site"/>
</dbReference>
<evidence type="ECO:0000256" key="8">
    <source>
        <dbReference type="SAM" id="SignalP"/>
    </source>
</evidence>
<keyword evidence="7" id="KW-0812">Transmembrane</keyword>
<comment type="caution">
    <text evidence="6">Lacks conserved residue(s) required for the propagation of feature annotation.</text>
</comment>
<dbReference type="Proteomes" id="UP000327013">
    <property type="component" value="Chromosome 1"/>
</dbReference>
<accession>A0A5N6QD32</accession>
<feature type="transmembrane region" description="Helical" evidence="7">
    <location>
        <begin position="346"/>
        <end position="368"/>
    </location>
</feature>
<evidence type="ECO:0000256" key="4">
    <source>
        <dbReference type="ARBA" id="ARBA00022737"/>
    </source>
</evidence>
<dbReference type="InterPro" id="IPR025287">
    <property type="entry name" value="WAK_GUB"/>
</dbReference>
<sequence>MGLSEKLLLIIVGGVIIFAIVGARAASPTSKPGCTNYKCGDVEIPFPFGLTKACYLDDSFSITCQSGKPMIGDVPVTNISIENHGVHVLPFVGEVCYDKVSGPKSNTYNSTFYFWAAQTQYTISNSKNKFIVLGCDTFAYLNGFQNGENYTIGCSSQCLSLNNVINGSCSGVGCCEVGFPDGVKVIQVDVYSVYNHTKVRNFNPCSYAFFVEKGKFNFSTDYLMDLGKEKLPMVLDWAVGNETCAEAQDKPNFACQENSECHDLQTRQGYRCNCKQGYKGNPYLHGGCQDVDECGDPTLNNCATPKNCINTQGNYTCGCPKSYHGDGRKDGLGCAADLALALTIKIAIGVGISLIAILGGISWVYFVLKNRKFVKLREKFFRQNGGLILEQQLKEHARSTEAAKIFTVEESEEERSLAMYFLSSLKENRLFEILDNRIVEGNEEQIKKIVELTERCLRVKGDERPTMKEVAMELELLRKTKTHPWVNVQSNLEEAEHMLGETYDAYEYGGRSSSTTL</sequence>
<dbReference type="SMART" id="SM00179">
    <property type="entry name" value="EGF_CA"/>
    <property type="match status" value="1"/>
</dbReference>
<evidence type="ECO:0000313" key="11">
    <source>
        <dbReference type="Proteomes" id="UP000327013"/>
    </source>
</evidence>
<dbReference type="FunFam" id="2.10.25.10:FF:000038">
    <property type="entry name" value="Fibrillin 2"/>
    <property type="match status" value="1"/>
</dbReference>
<keyword evidence="4" id="KW-0677">Repeat</keyword>
<comment type="subcellular location">
    <subcellularLocation>
        <location evidence="1">Membrane</location>
        <topology evidence="1">Single-pass membrane protein</topology>
    </subcellularLocation>
</comment>
<feature type="signal peptide" evidence="8">
    <location>
        <begin position="1"/>
        <end position="25"/>
    </location>
</feature>
<keyword evidence="7" id="KW-1133">Transmembrane helix</keyword>
<keyword evidence="3 8" id="KW-0732">Signal</keyword>
<dbReference type="GO" id="GO:0016020">
    <property type="term" value="C:membrane"/>
    <property type="evidence" value="ECO:0007669"/>
    <property type="project" value="UniProtKB-SubCell"/>
</dbReference>
<dbReference type="EMBL" id="CM017321">
    <property type="protein sequence ID" value="KAE7997212.1"/>
    <property type="molecule type" value="Genomic_DNA"/>
</dbReference>
<keyword evidence="5" id="KW-1015">Disulfide bond</keyword>
<dbReference type="InterPro" id="IPR018097">
    <property type="entry name" value="EGF_Ca-bd_CS"/>
</dbReference>